<dbReference type="AlphaFoldDB" id="A0AAN9JLH7"/>
<organism evidence="1 2">
    <name type="scientific">Clitoria ternatea</name>
    <name type="common">Butterfly pea</name>
    <dbReference type="NCBI Taxonomy" id="43366"/>
    <lineage>
        <taxon>Eukaryota</taxon>
        <taxon>Viridiplantae</taxon>
        <taxon>Streptophyta</taxon>
        <taxon>Embryophyta</taxon>
        <taxon>Tracheophyta</taxon>
        <taxon>Spermatophyta</taxon>
        <taxon>Magnoliopsida</taxon>
        <taxon>eudicotyledons</taxon>
        <taxon>Gunneridae</taxon>
        <taxon>Pentapetalae</taxon>
        <taxon>rosids</taxon>
        <taxon>fabids</taxon>
        <taxon>Fabales</taxon>
        <taxon>Fabaceae</taxon>
        <taxon>Papilionoideae</taxon>
        <taxon>50 kb inversion clade</taxon>
        <taxon>NPAAA clade</taxon>
        <taxon>indigoferoid/millettioid clade</taxon>
        <taxon>Phaseoleae</taxon>
        <taxon>Clitoria</taxon>
    </lineage>
</organism>
<keyword evidence="2" id="KW-1185">Reference proteome</keyword>
<dbReference type="EMBL" id="JAYKXN010000003">
    <property type="protein sequence ID" value="KAK7300356.1"/>
    <property type="molecule type" value="Genomic_DNA"/>
</dbReference>
<gene>
    <name evidence="1" type="ORF">RJT34_11200</name>
</gene>
<name>A0AAN9JLH7_CLITE</name>
<accession>A0AAN9JLH7</accession>
<evidence type="ECO:0000313" key="1">
    <source>
        <dbReference type="EMBL" id="KAK7300356.1"/>
    </source>
</evidence>
<sequence>MFIFVMEVSETPLAFHNITMSFKINYIFMPWQFDLLNLGFVQGLLLYNVTDTMIERGIKKDHLVNKYTSMNYKHPKLMAI</sequence>
<comment type="caution">
    <text evidence="1">The sequence shown here is derived from an EMBL/GenBank/DDBJ whole genome shotgun (WGS) entry which is preliminary data.</text>
</comment>
<proteinExistence type="predicted"/>
<dbReference type="Proteomes" id="UP001359559">
    <property type="component" value="Unassembled WGS sequence"/>
</dbReference>
<evidence type="ECO:0000313" key="2">
    <source>
        <dbReference type="Proteomes" id="UP001359559"/>
    </source>
</evidence>
<reference evidence="1 2" key="1">
    <citation type="submission" date="2024-01" db="EMBL/GenBank/DDBJ databases">
        <title>The genomes of 5 underutilized Papilionoideae crops provide insights into root nodulation and disease resistance.</title>
        <authorList>
            <person name="Yuan L."/>
        </authorList>
    </citation>
    <scope>NUCLEOTIDE SEQUENCE [LARGE SCALE GENOMIC DNA]</scope>
    <source>
        <strain evidence="1">LY-2023</strain>
        <tissue evidence="1">Leaf</tissue>
    </source>
</reference>
<protein>
    <submittedName>
        <fullName evidence="1">Uncharacterized protein</fullName>
    </submittedName>
</protein>